<feature type="compositionally biased region" description="Basic residues" evidence="1">
    <location>
        <begin position="498"/>
        <end position="511"/>
    </location>
</feature>
<evidence type="ECO:0000313" key="2">
    <source>
        <dbReference type="EMBL" id="PPQ76207.1"/>
    </source>
</evidence>
<dbReference type="InParanoid" id="A0A409WCF6"/>
<dbReference type="AlphaFoldDB" id="A0A409WCF6"/>
<feature type="compositionally biased region" description="Polar residues" evidence="1">
    <location>
        <begin position="373"/>
        <end position="384"/>
    </location>
</feature>
<evidence type="ECO:0000256" key="1">
    <source>
        <dbReference type="SAM" id="MobiDB-lite"/>
    </source>
</evidence>
<reference evidence="2 3" key="1">
    <citation type="journal article" date="2018" name="Evol. Lett.">
        <title>Horizontal gene cluster transfer increased hallucinogenic mushroom diversity.</title>
        <authorList>
            <person name="Reynolds H.T."/>
            <person name="Vijayakumar V."/>
            <person name="Gluck-Thaler E."/>
            <person name="Korotkin H.B."/>
            <person name="Matheny P.B."/>
            <person name="Slot J.C."/>
        </authorList>
    </citation>
    <scope>NUCLEOTIDE SEQUENCE [LARGE SCALE GENOMIC DNA]</scope>
    <source>
        <strain evidence="2 3">SRW20</strain>
    </source>
</reference>
<feature type="region of interest" description="Disordered" evidence="1">
    <location>
        <begin position="337"/>
        <end position="550"/>
    </location>
</feature>
<feature type="compositionally biased region" description="Basic and acidic residues" evidence="1">
    <location>
        <begin position="521"/>
        <end position="550"/>
    </location>
</feature>
<keyword evidence="3" id="KW-1185">Reference proteome</keyword>
<dbReference type="STRING" id="231916.A0A409WCF6"/>
<dbReference type="SUPFAM" id="SSF51197">
    <property type="entry name" value="Clavaminate synthase-like"/>
    <property type="match status" value="1"/>
</dbReference>
<feature type="compositionally biased region" description="Low complexity" evidence="1">
    <location>
        <begin position="286"/>
        <end position="301"/>
    </location>
</feature>
<dbReference type="EMBL" id="NHYE01005185">
    <property type="protein sequence ID" value="PPQ76207.1"/>
    <property type="molecule type" value="Genomic_DNA"/>
</dbReference>
<evidence type="ECO:0008006" key="4">
    <source>
        <dbReference type="Google" id="ProtNLM"/>
    </source>
</evidence>
<dbReference type="Proteomes" id="UP000284706">
    <property type="component" value="Unassembled WGS sequence"/>
</dbReference>
<proteinExistence type="predicted"/>
<gene>
    <name evidence="2" type="ORF">CVT26_009208</name>
</gene>
<comment type="caution">
    <text evidence="2">The sequence shown here is derived from an EMBL/GenBank/DDBJ whole genome shotgun (WGS) entry which is preliminary data.</text>
</comment>
<sequence>MFRTRNAFSKATRSTSPQSSTRDPAHPSGHLLKLLAQLTSQDHVTKVAVNFILAALFLSYALQPNIVSRDKSDLSEFACILEDSTGSQSSLSSVPIDEGDLDNLAQLGYASPHVARLALQIACLISPILLLLPSRIAQKNPWSRENLYETAWCLGNQKPDLLLRVERVMWQHLIHLATVQMSLDGIIASIRAMLDSLPWEDLENLGKLTAADIFYAFWLTSIKGPPISIPGQSQAGQTEPLKQVSGSTQARKGLDLGLTPTYDSSRARLNAEPLMVGQNVHEDTSAEASASSSSESLSSESQNVRIVPEVISQSLQSPANTDEGNCHSLGTQLTPTQVAAEATPRTNDDTAKLPLECSPHEGNEMDVEGEQVVSVTQEQRQQPIESHKDGTEGDLAENIPHDPRTSGGKESGSAQGEGDMTDFHSSSKGLANGREKDPLAAHSDSGQDDKKRKRSQDSPDGSNKKPRTDGGKNQASTPLAVPSSSASDSDSDFDPSSKKKKRKKRKNKKHDTNKQSGNDAGDDKVPLKDSAPQRDGRGIDQDDRLSTTSVDHEVHPVRQSEFWAPLTLNPFEAKKSVNLDILTCPPIFKGKTVLAYGLDDNDVLAFEPRAHDRETLASFSLFQAAVESAYVNGKPPHINDPQSSVLKVLTEKEFMKTSPSKIQETLRSKCIVITDRHGPQLSFDESGLRTLGALHKVVTIHGTDKALAMYLYQSIPEMGDGNDRRREGTLYHMLDCSEQNESKILKASCFPRPQAGYENDLTGHISTDASAWISTEGDVDCKEGFELPTSDMRWGVVDLRGAIDWIRIDSDGLGTFVELKTGCKYWIILKPKKSRDLARIGFFFDKDFNLRKPSLFQAEAILLRPGMTLIMPPNTPHVIYTPENTICWGGHYYATGTMQSTLFGIVHSFINGQHITDVSHHCSRLLLRRIICFYYQALIENAIKETDPLFMHVPHLKTIDSALDLLSLCALGYLANALDLQTYLFPGRSNGQDWTDAEIVKWKSDDLNSMPKIDRKRCTYARGMVRELIAWFVDNHIILHRPADASTGKWQKVSTKNFALSFIADQLVSIKRYKESAVAREQLSSEHSSCSFEMFALQVDGCLHESDPLTEYKFDAEASTLKKPFTSLGFSGNKASYRIQKTKATQRRRALSYSEIDRLGISRRDVLYYAYLQDKQAARWIKLEDLPST</sequence>
<evidence type="ECO:0000313" key="3">
    <source>
        <dbReference type="Proteomes" id="UP000284706"/>
    </source>
</evidence>
<feature type="compositionally biased region" description="Basic and acidic residues" evidence="1">
    <location>
        <begin position="433"/>
        <end position="450"/>
    </location>
</feature>
<feature type="region of interest" description="Disordered" evidence="1">
    <location>
        <begin position="282"/>
        <end position="303"/>
    </location>
</feature>
<organism evidence="2 3">
    <name type="scientific">Gymnopilus dilepis</name>
    <dbReference type="NCBI Taxonomy" id="231916"/>
    <lineage>
        <taxon>Eukaryota</taxon>
        <taxon>Fungi</taxon>
        <taxon>Dikarya</taxon>
        <taxon>Basidiomycota</taxon>
        <taxon>Agaricomycotina</taxon>
        <taxon>Agaricomycetes</taxon>
        <taxon>Agaricomycetidae</taxon>
        <taxon>Agaricales</taxon>
        <taxon>Agaricineae</taxon>
        <taxon>Hymenogastraceae</taxon>
        <taxon>Gymnopilus</taxon>
    </lineage>
</organism>
<dbReference type="OrthoDB" id="3062275at2759"/>
<name>A0A409WCF6_9AGAR</name>
<feature type="region of interest" description="Disordered" evidence="1">
    <location>
        <begin position="1"/>
        <end position="26"/>
    </location>
</feature>
<feature type="compositionally biased region" description="Polar residues" evidence="1">
    <location>
        <begin position="1"/>
        <end position="22"/>
    </location>
</feature>
<protein>
    <recommendedName>
        <fullName evidence="4">JmjC domain-containing protein</fullName>
    </recommendedName>
</protein>
<accession>A0A409WCF6</accession>
<feature type="region of interest" description="Disordered" evidence="1">
    <location>
        <begin position="229"/>
        <end position="257"/>
    </location>
</feature>